<comment type="caution">
    <text evidence="2">The sequence shown here is derived from an EMBL/GenBank/DDBJ whole genome shotgun (WGS) entry which is preliminary data.</text>
</comment>
<keyword evidence="1" id="KW-0812">Transmembrane</keyword>
<dbReference type="AlphaFoldDB" id="A0A413B4Y9"/>
<reference evidence="2 3" key="1">
    <citation type="submission" date="2018-08" db="EMBL/GenBank/DDBJ databases">
        <title>A genome reference for cultivated species of the human gut microbiota.</title>
        <authorList>
            <person name="Zou Y."/>
            <person name="Xue W."/>
            <person name="Luo G."/>
        </authorList>
    </citation>
    <scope>NUCLEOTIDE SEQUENCE [LARGE SCALE GENOMIC DNA]</scope>
    <source>
        <strain evidence="2 3">AF12-7</strain>
    </source>
</reference>
<evidence type="ECO:0000256" key="1">
    <source>
        <dbReference type="SAM" id="Phobius"/>
    </source>
</evidence>
<evidence type="ECO:0000313" key="3">
    <source>
        <dbReference type="Proteomes" id="UP000285150"/>
    </source>
</evidence>
<feature type="transmembrane region" description="Helical" evidence="1">
    <location>
        <begin position="34"/>
        <end position="60"/>
    </location>
</feature>
<proteinExistence type="predicted"/>
<sequence>MKKRVSLQQFTANELLTYNCICGIFYVRKAVVCLLLNSIAVSISFGLHQLYVVVFVGAIMRRANSFLFIHNSNFIQ</sequence>
<dbReference type="Proteomes" id="UP000285150">
    <property type="component" value="Unassembled WGS sequence"/>
</dbReference>
<organism evidence="2 3">
    <name type="scientific">Bacteroides stercoris</name>
    <dbReference type="NCBI Taxonomy" id="46506"/>
    <lineage>
        <taxon>Bacteria</taxon>
        <taxon>Pseudomonadati</taxon>
        <taxon>Bacteroidota</taxon>
        <taxon>Bacteroidia</taxon>
        <taxon>Bacteroidales</taxon>
        <taxon>Bacteroidaceae</taxon>
        <taxon>Bacteroides</taxon>
    </lineage>
</organism>
<dbReference type="EMBL" id="QSAF01000016">
    <property type="protein sequence ID" value="RGW32814.1"/>
    <property type="molecule type" value="Genomic_DNA"/>
</dbReference>
<name>A0A413B4Y9_BACSE</name>
<keyword evidence="1" id="KW-0472">Membrane</keyword>
<evidence type="ECO:0000313" key="2">
    <source>
        <dbReference type="EMBL" id="RGW32814.1"/>
    </source>
</evidence>
<gene>
    <name evidence="2" type="ORF">DWV77_13020</name>
</gene>
<accession>A0A413B4Y9</accession>
<keyword evidence="1" id="KW-1133">Transmembrane helix</keyword>
<protein>
    <submittedName>
        <fullName evidence="2">Uncharacterized protein</fullName>
    </submittedName>
</protein>